<evidence type="ECO:0000313" key="6">
    <source>
        <dbReference type="Proteomes" id="UP000032578"/>
    </source>
</evidence>
<comment type="similarity">
    <text evidence="1 4">Belongs to the glycosyl hydrolase 28 family.</text>
</comment>
<dbReference type="InterPro" id="IPR006626">
    <property type="entry name" value="PbH1"/>
</dbReference>
<comment type="caution">
    <text evidence="5">The sequence shown here is derived from an EMBL/GenBank/DDBJ whole genome shotgun (WGS) entry which is preliminary data.</text>
</comment>
<protein>
    <recommendedName>
        <fullName evidence="7">Glycoside hydrolase</fullName>
    </recommendedName>
</protein>
<keyword evidence="3 4" id="KW-0326">Glycosidase</keyword>
<dbReference type="InterPro" id="IPR000743">
    <property type="entry name" value="Glyco_hydro_28"/>
</dbReference>
<reference evidence="5 6" key="1">
    <citation type="submission" date="2014-11" db="EMBL/GenBank/DDBJ databases">
        <title>Tamlana sedimentorum sp. nov., isolated from shallow sand sediments of the Sea of Japan.</title>
        <authorList>
            <person name="Romanenko L.A."/>
        </authorList>
    </citation>
    <scope>NUCLEOTIDE SEQUENCE [LARGE SCALE GENOMIC DNA]</scope>
    <source>
        <strain evidence="5 6">JCM 19808</strain>
    </source>
</reference>
<dbReference type="SMART" id="SM00710">
    <property type="entry name" value="PbH1"/>
    <property type="match status" value="6"/>
</dbReference>
<dbReference type="InterPro" id="IPR012334">
    <property type="entry name" value="Pectin_lyas_fold"/>
</dbReference>
<dbReference type="Gene3D" id="2.160.20.10">
    <property type="entry name" value="Single-stranded right-handed beta-helix, Pectin lyase-like"/>
    <property type="match status" value="1"/>
</dbReference>
<evidence type="ECO:0000256" key="4">
    <source>
        <dbReference type="RuleBase" id="RU361169"/>
    </source>
</evidence>
<dbReference type="STRING" id="1435349.PW52_01695"/>
<dbReference type="AlphaFoldDB" id="A0A0D7WDS1"/>
<evidence type="ECO:0000256" key="3">
    <source>
        <dbReference type="ARBA" id="ARBA00023295"/>
    </source>
</evidence>
<evidence type="ECO:0000256" key="1">
    <source>
        <dbReference type="ARBA" id="ARBA00008834"/>
    </source>
</evidence>
<keyword evidence="2 4" id="KW-0378">Hydrolase</keyword>
<dbReference type="PROSITE" id="PS51257">
    <property type="entry name" value="PROKAR_LIPOPROTEIN"/>
    <property type="match status" value="1"/>
</dbReference>
<dbReference type="GO" id="GO:0005975">
    <property type="term" value="P:carbohydrate metabolic process"/>
    <property type="evidence" value="ECO:0007669"/>
    <property type="project" value="InterPro"/>
</dbReference>
<sequence>MMMKRNRILTINFVTLAILFLLCGCNNIKNEFNIVDYGAVSDTTIVNTKFIQKAIDECAKNGGKVIIPKGNFVTGTINLKSNVELHLTKGANLLGSSSLSDYSTSNIGAIEGPAFNKCLVYAQNANNVKITGKGTINGRGDKKNFPVKIGNTLGERPMLIRFVNCKNIDFLDVTLKNSASWCTHLVDCDNIVARNVVIDSRVNTNNDGFDIDGCKNVLIEGCTINSGDDAICPKSTTSRLTENMVVKNCRITSHTSAFKCGTSSRGGFKNITVSDCDFSDTRMGAIKLLQVDGGILEDITISNIVMNNVEGPIFIRLGNRGRKYDVPTEQVYNKKVESEGLPPGTIKNIKISNIKATVVSDIPERCGIMISGIPGHYIENVVLEDIEISYPGGGTKEDAKIIVPEDEARYPEQFFFGKLPTWGAYIRHARNIEFKNVNMSTRTPDEREKIVMIDTL</sequence>
<evidence type="ECO:0000256" key="2">
    <source>
        <dbReference type="ARBA" id="ARBA00022801"/>
    </source>
</evidence>
<gene>
    <name evidence="5" type="ORF">PW52_01695</name>
</gene>
<dbReference type="PATRIC" id="fig|1435349.4.peg.347"/>
<proteinExistence type="inferred from homology"/>
<evidence type="ECO:0000313" key="5">
    <source>
        <dbReference type="EMBL" id="KJD37295.1"/>
    </source>
</evidence>
<dbReference type="InterPro" id="IPR051801">
    <property type="entry name" value="GH28_Enzymes"/>
</dbReference>
<dbReference type="Proteomes" id="UP000032578">
    <property type="component" value="Unassembled WGS sequence"/>
</dbReference>
<keyword evidence="6" id="KW-1185">Reference proteome</keyword>
<dbReference type="InterPro" id="IPR011050">
    <property type="entry name" value="Pectin_lyase_fold/virulence"/>
</dbReference>
<dbReference type="EMBL" id="JTDW01000001">
    <property type="protein sequence ID" value="KJD37295.1"/>
    <property type="molecule type" value="Genomic_DNA"/>
</dbReference>
<dbReference type="Pfam" id="PF00295">
    <property type="entry name" value="Glyco_hydro_28"/>
    <property type="match status" value="1"/>
</dbReference>
<dbReference type="PANTHER" id="PTHR31339:SF9">
    <property type="entry name" value="PLASMIN AND FIBRONECTIN-BINDING PROTEIN A"/>
    <property type="match status" value="1"/>
</dbReference>
<dbReference type="PANTHER" id="PTHR31339">
    <property type="entry name" value="PECTIN LYASE-RELATED"/>
    <property type="match status" value="1"/>
</dbReference>
<evidence type="ECO:0008006" key="7">
    <source>
        <dbReference type="Google" id="ProtNLM"/>
    </source>
</evidence>
<organism evidence="5 6">
    <name type="scientific">Neotamlana sedimentorum</name>
    <dbReference type="NCBI Taxonomy" id="1435349"/>
    <lineage>
        <taxon>Bacteria</taxon>
        <taxon>Pseudomonadati</taxon>
        <taxon>Bacteroidota</taxon>
        <taxon>Flavobacteriia</taxon>
        <taxon>Flavobacteriales</taxon>
        <taxon>Flavobacteriaceae</taxon>
        <taxon>Neotamlana</taxon>
    </lineage>
</organism>
<dbReference type="SUPFAM" id="SSF51126">
    <property type="entry name" value="Pectin lyase-like"/>
    <property type="match status" value="1"/>
</dbReference>
<dbReference type="GO" id="GO:0004650">
    <property type="term" value="F:polygalacturonase activity"/>
    <property type="evidence" value="ECO:0007669"/>
    <property type="project" value="InterPro"/>
</dbReference>
<name>A0A0D7WDS1_9FLAO</name>
<accession>A0A0D7WDS1</accession>